<organism evidence="11 12">
    <name type="scientific">Haematobacter massiliensis</name>
    <dbReference type="NCBI Taxonomy" id="195105"/>
    <lineage>
        <taxon>Bacteria</taxon>
        <taxon>Pseudomonadati</taxon>
        <taxon>Pseudomonadota</taxon>
        <taxon>Alphaproteobacteria</taxon>
        <taxon>Rhodobacterales</taxon>
        <taxon>Paracoccaceae</taxon>
        <taxon>Haematobacter</taxon>
    </lineage>
</organism>
<dbReference type="SUPFAM" id="SSF102114">
    <property type="entry name" value="Radical SAM enzymes"/>
    <property type="match status" value="1"/>
</dbReference>
<evidence type="ECO:0000256" key="3">
    <source>
        <dbReference type="ARBA" id="ARBA00017228"/>
    </source>
</evidence>
<dbReference type="OrthoDB" id="9808022at2"/>
<dbReference type="InterPro" id="IPR007197">
    <property type="entry name" value="rSAM"/>
</dbReference>
<dbReference type="PROSITE" id="PS51918">
    <property type="entry name" value="RADICAL_SAM"/>
    <property type="match status" value="1"/>
</dbReference>
<evidence type="ECO:0000256" key="2">
    <source>
        <dbReference type="ARBA" id="ARBA00006100"/>
    </source>
</evidence>
<dbReference type="AlphaFoldDB" id="A0A086Y0X7"/>
<evidence type="ECO:0000256" key="6">
    <source>
        <dbReference type="ARBA" id="ARBA00022723"/>
    </source>
</evidence>
<name>A0A086Y0X7_9RHOB</name>
<evidence type="ECO:0000256" key="9">
    <source>
        <dbReference type="ARBA" id="ARBA00023186"/>
    </source>
</evidence>
<dbReference type="GO" id="GO:0006779">
    <property type="term" value="P:porphyrin-containing compound biosynthetic process"/>
    <property type="evidence" value="ECO:0007669"/>
    <property type="project" value="InterPro"/>
</dbReference>
<keyword evidence="6 10" id="KW-0479">Metal-binding</keyword>
<evidence type="ECO:0000256" key="10">
    <source>
        <dbReference type="RuleBase" id="RU364116"/>
    </source>
</evidence>
<proteinExistence type="inferred from homology"/>
<comment type="function">
    <text evidence="10">Probably acts as a heme chaperone, transferring heme to an unknown acceptor. Binds one molecule of heme per monomer, possibly covalently. Binds 1 [4Fe-4S] cluster. The cluster is coordinated with 3 cysteines and an exchangeable S-adenosyl-L-methionine.</text>
</comment>
<keyword evidence="5 10" id="KW-0949">S-adenosyl-L-methionine</keyword>
<dbReference type="InterPro" id="IPR058240">
    <property type="entry name" value="rSAM_sf"/>
</dbReference>
<evidence type="ECO:0000313" key="12">
    <source>
        <dbReference type="Proteomes" id="UP000028826"/>
    </source>
</evidence>
<keyword evidence="9 10" id="KW-0143">Chaperone</keyword>
<dbReference type="InterPro" id="IPR034505">
    <property type="entry name" value="Coproporphyrinogen-III_oxidase"/>
</dbReference>
<keyword evidence="8 10" id="KW-0411">Iron-sulfur</keyword>
<dbReference type="GO" id="GO:0004109">
    <property type="term" value="F:coproporphyrinogen oxidase activity"/>
    <property type="evidence" value="ECO:0007669"/>
    <property type="project" value="InterPro"/>
</dbReference>
<dbReference type="PANTHER" id="PTHR13932:SF5">
    <property type="entry name" value="RADICAL S-ADENOSYL METHIONINE DOMAIN-CONTAINING PROTEIN 1, MITOCHONDRIAL"/>
    <property type="match status" value="1"/>
</dbReference>
<dbReference type="Pfam" id="PF06969">
    <property type="entry name" value="HemN_C"/>
    <property type="match status" value="1"/>
</dbReference>
<comment type="caution">
    <text evidence="11">The sequence shown here is derived from an EMBL/GenBank/DDBJ whole genome shotgun (WGS) entry which is preliminary data.</text>
</comment>
<evidence type="ECO:0000256" key="8">
    <source>
        <dbReference type="ARBA" id="ARBA00023014"/>
    </source>
</evidence>
<keyword evidence="7 10" id="KW-0408">Iron</keyword>
<dbReference type="InterPro" id="IPR006638">
    <property type="entry name" value="Elp3/MiaA/NifB-like_rSAM"/>
</dbReference>
<dbReference type="SFLD" id="SFLDG01065">
    <property type="entry name" value="anaerobic_coproporphyrinogen-I"/>
    <property type="match status" value="1"/>
</dbReference>
<dbReference type="STRING" id="195105.CN97_20005"/>
<dbReference type="NCBIfam" id="TIGR00539">
    <property type="entry name" value="hemN_rel"/>
    <property type="match status" value="1"/>
</dbReference>
<dbReference type="Pfam" id="PF04055">
    <property type="entry name" value="Radical_SAM"/>
    <property type="match status" value="1"/>
</dbReference>
<accession>A0A086Y0X7</accession>
<protein>
    <recommendedName>
        <fullName evidence="3 10">Heme chaperone HemW</fullName>
    </recommendedName>
</protein>
<dbReference type="InterPro" id="IPR004559">
    <property type="entry name" value="HemW-like"/>
</dbReference>
<dbReference type="GO" id="GO:0046872">
    <property type="term" value="F:metal ion binding"/>
    <property type="evidence" value="ECO:0007669"/>
    <property type="project" value="UniProtKB-UniRule"/>
</dbReference>
<keyword evidence="10" id="KW-0004">4Fe-4S</keyword>
<dbReference type="InterPro" id="IPR013785">
    <property type="entry name" value="Aldolase_TIM"/>
</dbReference>
<dbReference type="SFLD" id="SFLDF00288">
    <property type="entry name" value="HemN-like__clustered_with_nucl"/>
    <property type="match status" value="1"/>
</dbReference>
<keyword evidence="10" id="KW-0963">Cytoplasm</keyword>
<dbReference type="PANTHER" id="PTHR13932">
    <property type="entry name" value="COPROPORPHYRINIGEN III OXIDASE"/>
    <property type="match status" value="1"/>
</dbReference>
<evidence type="ECO:0000256" key="4">
    <source>
        <dbReference type="ARBA" id="ARBA00022617"/>
    </source>
</evidence>
<comment type="subcellular location">
    <subcellularLocation>
        <location evidence="10">Cytoplasm</location>
    </subcellularLocation>
</comment>
<dbReference type="CDD" id="cd01335">
    <property type="entry name" value="Radical_SAM"/>
    <property type="match status" value="1"/>
</dbReference>
<keyword evidence="4 10" id="KW-0349">Heme</keyword>
<evidence type="ECO:0000256" key="5">
    <source>
        <dbReference type="ARBA" id="ARBA00022691"/>
    </source>
</evidence>
<evidence type="ECO:0000256" key="7">
    <source>
        <dbReference type="ARBA" id="ARBA00023004"/>
    </source>
</evidence>
<dbReference type="SFLD" id="SFLDS00029">
    <property type="entry name" value="Radical_SAM"/>
    <property type="match status" value="1"/>
</dbReference>
<dbReference type="GO" id="GO:0005737">
    <property type="term" value="C:cytoplasm"/>
    <property type="evidence" value="ECO:0007669"/>
    <property type="project" value="UniProtKB-SubCell"/>
</dbReference>
<evidence type="ECO:0000256" key="1">
    <source>
        <dbReference type="ARBA" id="ARBA00001966"/>
    </source>
</evidence>
<reference evidence="11 12" key="1">
    <citation type="submission" date="2014-03" db="EMBL/GenBank/DDBJ databases">
        <title>Genome of Haematobacter massiliensis CCUG 47968.</title>
        <authorList>
            <person name="Wang D."/>
            <person name="Wang G."/>
        </authorList>
    </citation>
    <scope>NUCLEOTIDE SEQUENCE [LARGE SCALE GENOMIC DNA]</scope>
    <source>
        <strain evidence="11 12">CCUG 47968</strain>
    </source>
</reference>
<comment type="cofactor">
    <cofactor evidence="1">
        <name>[4Fe-4S] cluster</name>
        <dbReference type="ChEBI" id="CHEBI:49883"/>
    </cofactor>
</comment>
<gene>
    <name evidence="11" type="ORF">CN97_20005</name>
</gene>
<sequence>MTVTASEDWRNAGFGLYVHWPFCQAKCPYCDFNSHVAREVDQTRWLAAYESEIRRLSEDIPGRVLNTVFFGGGTPSLMAPETVAGVLEAARRVWPFANDIEITLEANPTSVEADRFRGYRDAGVNRLSMGIQSLNDDHLRRLGRLHSAGEARRAFTIARETFDKVSFDLIYARQDQTLSEWQAELGEALSMAIDHLSLYQLTIEDGTAFGARHAAGGLRGLPDDDLSADLYAATQDICASAGLPGYEISNHAAEDAQSQHNLIYWRYGDYAGIGPGAHGRLSNAAGRFATDTPLQPGAWLEKVERHGNGEASRTPLPTEEQAAEYLMMSLRLAEGMDPLRYEKLLGQPLDEAAILPLEELGLLERRDGRLRATVQGRMVLNGVIRDLLPG</sequence>
<dbReference type="GO" id="GO:0051539">
    <property type="term" value="F:4 iron, 4 sulfur cluster binding"/>
    <property type="evidence" value="ECO:0007669"/>
    <property type="project" value="UniProtKB-UniRule"/>
</dbReference>
<dbReference type="SFLD" id="SFLDF00562">
    <property type="entry name" value="HemN-like__clustered_with_heat"/>
    <property type="match status" value="1"/>
</dbReference>
<dbReference type="SMART" id="SM00729">
    <property type="entry name" value="Elp3"/>
    <property type="match status" value="1"/>
</dbReference>
<comment type="similarity">
    <text evidence="2">Belongs to the anaerobic coproporphyrinogen-III oxidase family. HemW subfamily.</text>
</comment>
<dbReference type="RefSeq" id="WP_035712476.1">
    <property type="nucleotide sequence ID" value="NZ_CAMIFG010000004.1"/>
</dbReference>
<dbReference type="EMBL" id="JGYG01000009">
    <property type="protein sequence ID" value="KFI27927.1"/>
    <property type="molecule type" value="Genomic_DNA"/>
</dbReference>
<keyword evidence="12" id="KW-1185">Reference proteome</keyword>
<dbReference type="Proteomes" id="UP000028826">
    <property type="component" value="Unassembled WGS sequence"/>
</dbReference>
<dbReference type="Gene3D" id="3.20.20.70">
    <property type="entry name" value="Aldolase class I"/>
    <property type="match status" value="1"/>
</dbReference>
<evidence type="ECO:0000313" key="11">
    <source>
        <dbReference type="EMBL" id="KFI27927.1"/>
    </source>
</evidence>
<dbReference type="eggNOG" id="COG0635">
    <property type="taxonomic scope" value="Bacteria"/>
</dbReference>
<dbReference type="InterPro" id="IPR010723">
    <property type="entry name" value="HemN_C"/>
</dbReference>